<gene>
    <name evidence="1" type="ORF">FAJ35_03665</name>
</gene>
<evidence type="ECO:0000313" key="1">
    <source>
        <dbReference type="EMBL" id="TII02801.1"/>
    </source>
</evidence>
<dbReference type="Proteomes" id="UP000309259">
    <property type="component" value="Unassembled WGS sequence"/>
</dbReference>
<accession>A0A4T2GYA5</accession>
<reference evidence="1 2" key="1">
    <citation type="submission" date="2019-04" db="EMBL/GenBank/DDBJ databases">
        <title>Genome analysis of Streptococcus suis strain WUSS327.</title>
        <authorList>
            <person name="Chen H."/>
            <person name="Gao X."/>
            <person name="Wu Z."/>
        </authorList>
    </citation>
    <scope>NUCLEOTIDE SEQUENCE [LARGE SCALE GENOMIC DNA]</scope>
    <source>
        <strain evidence="1 2">WUSS327</strain>
    </source>
</reference>
<dbReference type="EMBL" id="SSXL01000010">
    <property type="protein sequence ID" value="TII02801.1"/>
    <property type="molecule type" value="Genomic_DNA"/>
</dbReference>
<sequence>MEVGDRANLVRINMMQIEHCSFYISREQAENLHRSFSVIKSSQQRLILIFEEYYCQKSSKIVIGRWRLWAVLFHHPSIMVWA</sequence>
<proteinExistence type="predicted"/>
<organism evidence="1 2">
    <name type="scientific">Streptococcus suis</name>
    <dbReference type="NCBI Taxonomy" id="1307"/>
    <lineage>
        <taxon>Bacteria</taxon>
        <taxon>Bacillati</taxon>
        <taxon>Bacillota</taxon>
        <taxon>Bacilli</taxon>
        <taxon>Lactobacillales</taxon>
        <taxon>Streptococcaceae</taxon>
        <taxon>Streptococcus</taxon>
    </lineage>
</organism>
<comment type="caution">
    <text evidence="1">The sequence shown here is derived from an EMBL/GenBank/DDBJ whole genome shotgun (WGS) entry which is preliminary data.</text>
</comment>
<protein>
    <submittedName>
        <fullName evidence="1">Uncharacterized protein</fullName>
    </submittedName>
</protein>
<dbReference type="AlphaFoldDB" id="A0A4T2GYA5"/>
<name>A0A4T2GYA5_STRSU</name>
<evidence type="ECO:0000313" key="2">
    <source>
        <dbReference type="Proteomes" id="UP000309259"/>
    </source>
</evidence>